<organism evidence="3 4">
    <name type="scientific">Syphacia muris</name>
    <dbReference type="NCBI Taxonomy" id="451379"/>
    <lineage>
        <taxon>Eukaryota</taxon>
        <taxon>Metazoa</taxon>
        <taxon>Ecdysozoa</taxon>
        <taxon>Nematoda</taxon>
        <taxon>Chromadorea</taxon>
        <taxon>Rhabditida</taxon>
        <taxon>Spirurina</taxon>
        <taxon>Oxyuridomorpha</taxon>
        <taxon>Oxyuroidea</taxon>
        <taxon>Oxyuridae</taxon>
        <taxon>Syphacia</taxon>
    </lineage>
</organism>
<dbReference type="PROSITE" id="PS50828">
    <property type="entry name" value="SMR"/>
    <property type="match status" value="1"/>
</dbReference>
<reference evidence="4" key="1">
    <citation type="submission" date="2017-02" db="UniProtKB">
        <authorList>
            <consortium name="WormBaseParasite"/>
        </authorList>
    </citation>
    <scope>IDENTIFICATION</scope>
</reference>
<evidence type="ECO:0000313" key="3">
    <source>
        <dbReference type="Proteomes" id="UP000046393"/>
    </source>
</evidence>
<dbReference type="SUPFAM" id="SSF160443">
    <property type="entry name" value="SMR domain-like"/>
    <property type="match status" value="1"/>
</dbReference>
<protein>
    <submittedName>
        <fullName evidence="4">Smr domain-containing protein</fullName>
    </submittedName>
</protein>
<feature type="domain" description="Smr" evidence="2">
    <location>
        <begin position="76"/>
        <end position="132"/>
    </location>
</feature>
<keyword evidence="1" id="KW-0472">Membrane</keyword>
<dbReference type="Proteomes" id="UP000046393">
    <property type="component" value="Unplaced"/>
</dbReference>
<evidence type="ECO:0000313" key="4">
    <source>
        <dbReference type="WBParaSite" id="SMUV_0000519101-mRNA-1"/>
    </source>
</evidence>
<dbReference type="STRING" id="451379.A0A0N5AL00"/>
<keyword evidence="3" id="KW-1185">Reference proteome</keyword>
<dbReference type="AlphaFoldDB" id="A0A0N5AL00"/>
<sequence>MKLIIAISRRAVFITKQLVQKVDFTFLMYVFRTIFLFSLRVYYILFSAQEYDKRAKSLISQRNALMSQANDSRNFVDLHLMSVPAAIKLLKEKLNCLDNRKLVVVTGYGKSSIGAVKIKPAVLQWLNQLHYE</sequence>
<name>A0A0N5AL00_9BILA</name>
<accession>A0A0N5AL00</accession>
<dbReference type="WBParaSite" id="SMUV_0000519101-mRNA-1">
    <property type="protein sequence ID" value="SMUV_0000519101-mRNA-1"/>
    <property type="gene ID" value="SMUV_0000519101"/>
</dbReference>
<keyword evidence="1" id="KW-1133">Transmembrane helix</keyword>
<evidence type="ECO:0000259" key="2">
    <source>
        <dbReference type="PROSITE" id="PS50828"/>
    </source>
</evidence>
<proteinExistence type="predicted"/>
<dbReference type="InterPro" id="IPR036063">
    <property type="entry name" value="Smr_dom_sf"/>
</dbReference>
<feature type="transmembrane region" description="Helical" evidence="1">
    <location>
        <begin position="26"/>
        <end position="46"/>
    </location>
</feature>
<dbReference type="Gene3D" id="3.30.1370.110">
    <property type="match status" value="1"/>
</dbReference>
<keyword evidence="1" id="KW-0812">Transmembrane</keyword>
<dbReference type="InterPro" id="IPR002625">
    <property type="entry name" value="Smr_dom"/>
</dbReference>
<evidence type="ECO:0000256" key="1">
    <source>
        <dbReference type="SAM" id="Phobius"/>
    </source>
</evidence>